<protein>
    <recommendedName>
        <fullName evidence="3">Phasin family protein</fullName>
    </recommendedName>
</protein>
<proteinExistence type="predicted"/>
<organism evidence="1 2">
    <name type="scientific">Paracoccus broussonetiae subsp. drimophilus</name>
    <dbReference type="NCBI Taxonomy" id="3373869"/>
    <lineage>
        <taxon>Bacteria</taxon>
        <taxon>Pseudomonadati</taxon>
        <taxon>Pseudomonadota</taxon>
        <taxon>Alphaproteobacteria</taxon>
        <taxon>Rhodobacterales</taxon>
        <taxon>Paracoccaceae</taxon>
        <taxon>Paracoccus</taxon>
        <taxon>Paracoccus broussonetiae</taxon>
    </lineage>
</organism>
<evidence type="ECO:0000313" key="1">
    <source>
        <dbReference type="EMBL" id="MFH5772706.1"/>
    </source>
</evidence>
<reference evidence="1 2" key="1">
    <citation type="submission" date="2024-10" db="EMBL/GenBank/DDBJ databases">
        <title>Paracoccus drimophilus sp. nov., a novel bacterium from corn roots in Hunan.</title>
        <authorList>
            <person name="Li X."/>
        </authorList>
    </citation>
    <scope>NUCLEOTIDE SEQUENCE [LARGE SCALE GENOMIC DNA]</scope>
    <source>
        <strain evidence="1 2">NGMCC 1.201697</strain>
    </source>
</reference>
<comment type="caution">
    <text evidence="1">The sequence shown here is derived from an EMBL/GenBank/DDBJ whole genome shotgun (WGS) entry which is preliminary data.</text>
</comment>
<accession>A0ABW7LEC8</accession>
<dbReference type="RefSeq" id="WP_395131064.1">
    <property type="nucleotide sequence ID" value="NZ_JBIMPR010000001.1"/>
</dbReference>
<name>A0ABW7LEC8_9RHOB</name>
<keyword evidence="2" id="KW-1185">Reference proteome</keyword>
<gene>
    <name evidence="1" type="ORF">ACHFJ0_00565</name>
</gene>
<dbReference type="Proteomes" id="UP001609376">
    <property type="component" value="Unassembled WGS sequence"/>
</dbReference>
<evidence type="ECO:0000313" key="2">
    <source>
        <dbReference type="Proteomes" id="UP001609376"/>
    </source>
</evidence>
<dbReference type="EMBL" id="JBIMPR010000001">
    <property type="protein sequence ID" value="MFH5772706.1"/>
    <property type="molecule type" value="Genomic_DNA"/>
</dbReference>
<sequence>MLGLIDSLTSERVQGQAAEIAKGFGKLLAEERAVTQRALSDLSGKVAVSNAARTTATAHLESLNRYARDLIEKRATLVGGSASSLLEGALRVGEGRR</sequence>
<evidence type="ECO:0008006" key="3">
    <source>
        <dbReference type="Google" id="ProtNLM"/>
    </source>
</evidence>